<organism evidence="3 4">
    <name type="scientific">Cytobacillus firmus</name>
    <name type="common">Bacillus firmus</name>
    <dbReference type="NCBI Taxonomy" id="1399"/>
    <lineage>
        <taxon>Bacteria</taxon>
        <taxon>Bacillati</taxon>
        <taxon>Bacillota</taxon>
        <taxon>Bacilli</taxon>
        <taxon>Bacillales</taxon>
        <taxon>Bacillaceae</taxon>
        <taxon>Cytobacillus</taxon>
    </lineage>
</organism>
<name>A0AA46Q683_CYTFI</name>
<dbReference type="AlphaFoldDB" id="A0AA46Q683"/>
<evidence type="ECO:0000313" key="3">
    <source>
        <dbReference type="EMBL" id="UYG97859.1"/>
    </source>
</evidence>
<gene>
    <name evidence="3" type="ORF">OD459_08030</name>
</gene>
<dbReference type="EMBL" id="CP107027">
    <property type="protein sequence ID" value="UYG97859.1"/>
    <property type="molecule type" value="Genomic_DNA"/>
</dbReference>
<protein>
    <submittedName>
        <fullName evidence="3">MerR family transcriptional regulator</fullName>
    </submittedName>
</protein>
<dbReference type="GeneID" id="67523026"/>
<sequence>MGELANIANVSKRTIDYYTSIGLIKAKRSKSNYRIYSEEVLSDLRFIEECKILHLPLEEIKRKLEMKTKREIQTGEVEKHINAVTLQMKQLQQEIAVLMPLINTMNEEQKDGFSRKLTAESTALLRSLSGLTS</sequence>
<dbReference type="GO" id="GO:0003677">
    <property type="term" value="F:DNA binding"/>
    <property type="evidence" value="ECO:0007669"/>
    <property type="project" value="UniProtKB-KW"/>
</dbReference>
<evidence type="ECO:0000256" key="1">
    <source>
        <dbReference type="ARBA" id="ARBA00023125"/>
    </source>
</evidence>
<dbReference type="GO" id="GO:0003700">
    <property type="term" value="F:DNA-binding transcription factor activity"/>
    <property type="evidence" value="ECO:0007669"/>
    <property type="project" value="InterPro"/>
</dbReference>
<dbReference type="InterPro" id="IPR000551">
    <property type="entry name" value="MerR-type_HTH_dom"/>
</dbReference>
<dbReference type="Proteomes" id="UP001163104">
    <property type="component" value="Chromosome"/>
</dbReference>
<dbReference type="PANTHER" id="PTHR30204">
    <property type="entry name" value="REDOX-CYCLING DRUG-SENSING TRANSCRIPTIONAL ACTIVATOR SOXR"/>
    <property type="match status" value="1"/>
</dbReference>
<feature type="domain" description="HTH merR-type" evidence="2">
    <location>
        <begin position="1"/>
        <end position="66"/>
    </location>
</feature>
<dbReference type="SMART" id="SM00422">
    <property type="entry name" value="HTH_MERR"/>
    <property type="match status" value="1"/>
</dbReference>
<keyword evidence="1" id="KW-0238">DNA-binding</keyword>
<proteinExistence type="predicted"/>
<accession>A0AA46Q683</accession>
<evidence type="ECO:0000313" key="4">
    <source>
        <dbReference type="Proteomes" id="UP001163104"/>
    </source>
</evidence>
<dbReference type="Gene3D" id="1.10.1660.10">
    <property type="match status" value="1"/>
</dbReference>
<dbReference type="InterPro" id="IPR009061">
    <property type="entry name" value="DNA-bd_dom_put_sf"/>
</dbReference>
<reference evidence="3" key="1">
    <citation type="submission" date="2022-10" db="EMBL/GenBank/DDBJ databases">
        <title>Mechanism of multi-heavy metal repair in Cytobacillus Firmus M7.</title>
        <authorList>
            <person name="Li X."/>
            <person name="Yu C."/>
        </authorList>
    </citation>
    <scope>NUCLEOTIDE SEQUENCE</scope>
    <source>
        <strain evidence="3">M7</strain>
    </source>
</reference>
<dbReference type="RefSeq" id="WP_081757221.1">
    <property type="nucleotide sequence ID" value="NZ_CP084990.1"/>
</dbReference>
<dbReference type="SUPFAM" id="SSF46955">
    <property type="entry name" value="Putative DNA-binding domain"/>
    <property type="match status" value="1"/>
</dbReference>
<dbReference type="Pfam" id="PF13411">
    <property type="entry name" value="MerR_1"/>
    <property type="match status" value="1"/>
</dbReference>
<dbReference type="PANTHER" id="PTHR30204:SF95">
    <property type="entry name" value="HTH-TYPE TRANSCRIPTIONAL REGULATOR CUER"/>
    <property type="match status" value="1"/>
</dbReference>
<dbReference type="PROSITE" id="PS50937">
    <property type="entry name" value="HTH_MERR_2"/>
    <property type="match status" value="1"/>
</dbReference>
<dbReference type="InterPro" id="IPR047057">
    <property type="entry name" value="MerR_fam"/>
</dbReference>
<evidence type="ECO:0000259" key="2">
    <source>
        <dbReference type="PROSITE" id="PS50937"/>
    </source>
</evidence>